<protein>
    <submittedName>
        <fullName evidence="1">Uncharacterized protein</fullName>
    </submittedName>
</protein>
<keyword evidence="2" id="KW-1185">Reference proteome</keyword>
<dbReference type="Proteomes" id="UP001165378">
    <property type="component" value="Unassembled WGS sequence"/>
</dbReference>
<comment type="caution">
    <text evidence="1">The sequence shown here is derived from an EMBL/GenBank/DDBJ whole genome shotgun (WGS) entry which is preliminary data.</text>
</comment>
<name>A0AA41U4X2_9ACTN</name>
<dbReference type="AlphaFoldDB" id="A0AA41U4X2"/>
<reference evidence="1" key="1">
    <citation type="submission" date="2022-01" db="EMBL/GenBank/DDBJ databases">
        <title>Genome-Based Taxonomic Classification of the Phylum Actinobacteria.</title>
        <authorList>
            <person name="Gao Y."/>
        </authorList>
    </citation>
    <scope>NUCLEOTIDE SEQUENCE</scope>
    <source>
        <strain evidence="1">KLBMP 8922</strain>
    </source>
</reference>
<gene>
    <name evidence="1" type="ORF">LZ495_40220</name>
</gene>
<accession>A0AA41U4X2</accession>
<evidence type="ECO:0000313" key="1">
    <source>
        <dbReference type="EMBL" id="MCF2533416.1"/>
    </source>
</evidence>
<proteinExistence type="predicted"/>
<sequence>MSTHPPASASTQLRMAFVLCASDTGPRTAMVVVEAAATRYPRLLDQAYESGFLLSVGDPPDTSAEVRVRDGCFEALCMAGDRFVWRPETPTPLTEGWLTASGESGRAVVEIVPPGTWPEDADEGTEQECARVFNARLEAAAQAATILHGAVPIGEA</sequence>
<organism evidence="1 2">
    <name type="scientific">Yinghuangia soli</name>
    <dbReference type="NCBI Taxonomy" id="2908204"/>
    <lineage>
        <taxon>Bacteria</taxon>
        <taxon>Bacillati</taxon>
        <taxon>Actinomycetota</taxon>
        <taxon>Actinomycetes</taxon>
        <taxon>Kitasatosporales</taxon>
        <taxon>Streptomycetaceae</taxon>
        <taxon>Yinghuangia</taxon>
    </lineage>
</organism>
<dbReference type="EMBL" id="JAKFHA010000049">
    <property type="protein sequence ID" value="MCF2533416.1"/>
    <property type="molecule type" value="Genomic_DNA"/>
</dbReference>
<dbReference type="RefSeq" id="WP_235058191.1">
    <property type="nucleotide sequence ID" value="NZ_JAKFHA010000049.1"/>
</dbReference>
<evidence type="ECO:0000313" key="2">
    <source>
        <dbReference type="Proteomes" id="UP001165378"/>
    </source>
</evidence>